<dbReference type="SUPFAM" id="SSF53822">
    <property type="entry name" value="Periplasmic binding protein-like I"/>
    <property type="match status" value="1"/>
</dbReference>
<evidence type="ECO:0000256" key="3">
    <source>
        <dbReference type="ARBA" id="ARBA00022475"/>
    </source>
</evidence>
<keyword evidence="6" id="KW-0449">Lipoprotein</keyword>
<organism evidence="9 10">
    <name type="scientific">Pseudonocardia eucalypti</name>
    <dbReference type="NCBI Taxonomy" id="648755"/>
    <lineage>
        <taxon>Bacteria</taxon>
        <taxon>Bacillati</taxon>
        <taxon>Actinomycetota</taxon>
        <taxon>Actinomycetes</taxon>
        <taxon>Pseudonocardiales</taxon>
        <taxon>Pseudonocardiaceae</taxon>
        <taxon>Pseudonocardia</taxon>
    </lineage>
</organism>
<proteinExistence type="inferred from homology"/>
<name>A0ABP9PQL5_9PSEU</name>
<protein>
    <submittedName>
        <fullName evidence="9">BMP family ABC transporter substrate-binding protein</fullName>
    </submittedName>
</protein>
<dbReference type="Proteomes" id="UP001428817">
    <property type="component" value="Unassembled WGS sequence"/>
</dbReference>
<comment type="similarity">
    <text evidence="2">Belongs to the BMP lipoprotein family.</text>
</comment>
<keyword evidence="10" id="KW-1185">Reference proteome</keyword>
<comment type="caution">
    <text evidence="9">The sequence shown here is derived from an EMBL/GenBank/DDBJ whole genome shotgun (WGS) entry which is preliminary data.</text>
</comment>
<dbReference type="InterPro" id="IPR050957">
    <property type="entry name" value="BMP_lipoprotein"/>
</dbReference>
<evidence type="ECO:0000313" key="9">
    <source>
        <dbReference type="EMBL" id="GAA5150340.1"/>
    </source>
</evidence>
<gene>
    <name evidence="9" type="ORF">GCM10023321_15480</name>
</gene>
<dbReference type="Gene3D" id="3.40.50.2300">
    <property type="match status" value="2"/>
</dbReference>
<dbReference type="EMBL" id="BAABJP010000007">
    <property type="protein sequence ID" value="GAA5150340.1"/>
    <property type="molecule type" value="Genomic_DNA"/>
</dbReference>
<reference evidence="10" key="1">
    <citation type="journal article" date="2019" name="Int. J. Syst. Evol. Microbiol.">
        <title>The Global Catalogue of Microorganisms (GCM) 10K type strain sequencing project: providing services to taxonomists for standard genome sequencing and annotation.</title>
        <authorList>
            <consortium name="The Broad Institute Genomics Platform"/>
            <consortium name="The Broad Institute Genome Sequencing Center for Infectious Disease"/>
            <person name="Wu L."/>
            <person name="Ma J."/>
        </authorList>
    </citation>
    <scope>NUCLEOTIDE SEQUENCE [LARGE SCALE GENOMIC DNA]</scope>
    <source>
        <strain evidence="10">JCM 18303</strain>
    </source>
</reference>
<keyword evidence="4" id="KW-0732">Signal</keyword>
<keyword evidence="5" id="KW-0472">Membrane</keyword>
<feature type="region of interest" description="Disordered" evidence="7">
    <location>
        <begin position="23"/>
        <end position="51"/>
    </location>
</feature>
<evidence type="ECO:0000259" key="8">
    <source>
        <dbReference type="Pfam" id="PF02608"/>
    </source>
</evidence>
<feature type="compositionally biased region" description="Low complexity" evidence="7">
    <location>
        <begin position="27"/>
        <end position="47"/>
    </location>
</feature>
<comment type="subcellular location">
    <subcellularLocation>
        <location evidence="1">Cell membrane</location>
        <topology evidence="1">Lipid-anchor</topology>
    </subcellularLocation>
</comment>
<evidence type="ECO:0000256" key="1">
    <source>
        <dbReference type="ARBA" id="ARBA00004193"/>
    </source>
</evidence>
<dbReference type="PANTHER" id="PTHR34296">
    <property type="entry name" value="TRANSCRIPTIONAL ACTIVATOR PROTEIN MED"/>
    <property type="match status" value="1"/>
</dbReference>
<evidence type="ECO:0000256" key="7">
    <source>
        <dbReference type="SAM" id="MobiDB-lite"/>
    </source>
</evidence>
<dbReference type="CDD" id="cd06354">
    <property type="entry name" value="PBP1_PrnA-like"/>
    <property type="match status" value="1"/>
</dbReference>
<evidence type="ECO:0000256" key="5">
    <source>
        <dbReference type="ARBA" id="ARBA00023136"/>
    </source>
</evidence>
<sequence>MVAALLVAALSVAGCAKDTGGGGGSGSSAAGCQRNPAPAGPAAVAEPPEVPPDLNASNLKVGLSYDVGGRGDASFNDAAAAGLDRAKSRLGVTDIKELTAAVGESEDASATRLRQLVDGGYSPVIAVGFKYEPAVVKVAPAAPNTKFGLVDSTAEGVPNVTPLLFAEEQGSFLVGVAAALKTKTCHVGFVGGVETPLIQKFEAGFKQGAKAVAPNIKIDTKYISPAGDLSGFNDPAKGGEAAKGQLDSGADVIYAAAGASGSGAFRAIKAASTPQSPKWGIGVDSDQYQDKNLADVRDIILTSMLKRVDVAVYSYIGAVATNRLDNLPKVFDLKVDGVGYATSGGNVDDIKPQLDAYKSQIIGGAITVSPKP</sequence>
<feature type="domain" description="ABC transporter substrate-binding protein PnrA-like" evidence="8">
    <location>
        <begin position="64"/>
        <end position="368"/>
    </location>
</feature>
<keyword evidence="3" id="KW-1003">Cell membrane</keyword>
<evidence type="ECO:0000256" key="6">
    <source>
        <dbReference type="ARBA" id="ARBA00023288"/>
    </source>
</evidence>
<dbReference type="InterPro" id="IPR028082">
    <property type="entry name" value="Peripla_BP_I"/>
</dbReference>
<accession>A0ABP9PQL5</accession>
<evidence type="ECO:0000313" key="10">
    <source>
        <dbReference type="Proteomes" id="UP001428817"/>
    </source>
</evidence>
<dbReference type="PANTHER" id="PTHR34296:SF2">
    <property type="entry name" value="ABC TRANSPORTER GUANOSINE-BINDING PROTEIN NUPN"/>
    <property type="match status" value="1"/>
</dbReference>
<dbReference type="Pfam" id="PF02608">
    <property type="entry name" value="Bmp"/>
    <property type="match status" value="1"/>
</dbReference>
<dbReference type="InterPro" id="IPR003760">
    <property type="entry name" value="PnrA-like"/>
</dbReference>
<evidence type="ECO:0000256" key="2">
    <source>
        <dbReference type="ARBA" id="ARBA00008610"/>
    </source>
</evidence>
<evidence type="ECO:0000256" key="4">
    <source>
        <dbReference type="ARBA" id="ARBA00022729"/>
    </source>
</evidence>